<protein>
    <submittedName>
        <fullName evidence="6">GntR family transcriptional regulator</fullName>
    </submittedName>
</protein>
<dbReference type="Pfam" id="PF00392">
    <property type="entry name" value="GntR"/>
    <property type="match status" value="1"/>
</dbReference>
<dbReference type="InterPro" id="IPR008920">
    <property type="entry name" value="TF_FadR/GntR_C"/>
</dbReference>
<dbReference type="CDD" id="cd07377">
    <property type="entry name" value="WHTH_GntR"/>
    <property type="match status" value="1"/>
</dbReference>
<gene>
    <name evidence="6" type="ORF">GCM10023082_12470</name>
</gene>
<evidence type="ECO:0000313" key="6">
    <source>
        <dbReference type="EMBL" id="GAA3716310.1"/>
    </source>
</evidence>
<dbReference type="InterPro" id="IPR036388">
    <property type="entry name" value="WH-like_DNA-bd_sf"/>
</dbReference>
<dbReference type="PANTHER" id="PTHR43537:SF45">
    <property type="entry name" value="GNTR FAMILY REGULATORY PROTEIN"/>
    <property type="match status" value="1"/>
</dbReference>
<name>A0ABP7ECZ1_9ACTN</name>
<dbReference type="RefSeq" id="WP_345642277.1">
    <property type="nucleotide sequence ID" value="NZ_BAABEP010000005.1"/>
</dbReference>
<dbReference type="Pfam" id="PF07729">
    <property type="entry name" value="FCD"/>
    <property type="match status" value="1"/>
</dbReference>
<comment type="caution">
    <text evidence="6">The sequence shown here is derived from an EMBL/GenBank/DDBJ whole genome shotgun (WGS) entry which is preliminary data.</text>
</comment>
<dbReference type="PANTHER" id="PTHR43537">
    <property type="entry name" value="TRANSCRIPTIONAL REGULATOR, GNTR FAMILY"/>
    <property type="match status" value="1"/>
</dbReference>
<sequence length="240" mass="26096">MSGPDADFTDRTEPVLGELPPRDTTALVRAVRDRLRLAISLEEIPSGTRLNQVAVAKQLGVSRMPVRTAISELVSEGLLEMVPGGGVAVRSLTPGDLLDVYEVREAIESRAVRRVAQLRPADGLARIEQVVSTHKPRVTGYGAAELLAADREFHMAVLDATGNEYFRRALVPVWSIVERGMVRSLHITDVFTGAWDEHEAIAEALRAGDAGHGEQLLLHHLRNASSKLAQTMPTSSPDET</sequence>
<feature type="region of interest" description="Disordered" evidence="4">
    <location>
        <begin position="1"/>
        <end position="20"/>
    </location>
</feature>
<evidence type="ECO:0000256" key="2">
    <source>
        <dbReference type="ARBA" id="ARBA00023125"/>
    </source>
</evidence>
<evidence type="ECO:0000256" key="4">
    <source>
        <dbReference type="SAM" id="MobiDB-lite"/>
    </source>
</evidence>
<evidence type="ECO:0000259" key="5">
    <source>
        <dbReference type="PROSITE" id="PS50949"/>
    </source>
</evidence>
<dbReference type="Gene3D" id="1.20.120.530">
    <property type="entry name" value="GntR ligand-binding domain-like"/>
    <property type="match status" value="1"/>
</dbReference>
<keyword evidence="1" id="KW-0805">Transcription regulation</keyword>
<dbReference type="InterPro" id="IPR011711">
    <property type="entry name" value="GntR_C"/>
</dbReference>
<reference evidence="7" key="1">
    <citation type="journal article" date="2019" name="Int. J. Syst. Evol. Microbiol.">
        <title>The Global Catalogue of Microorganisms (GCM) 10K type strain sequencing project: providing services to taxonomists for standard genome sequencing and annotation.</title>
        <authorList>
            <consortium name="The Broad Institute Genomics Platform"/>
            <consortium name="The Broad Institute Genome Sequencing Center for Infectious Disease"/>
            <person name="Wu L."/>
            <person name="Ma J."/>
        </authorList>
    </citation>
    <scope>NUCLEOTIDE SEQUENCE [LARGE SCALE GENOMIC DNA]</scope>
    <source>
        <strain evidence="7">JCM 30846</strain>
    </source>
</reference>
<dbReference type="EMBL" id="BAABEP010000005">
    <property type="protein sequence ID" value="GAA3716310.1"/>
    <property type="molecule type" value="Genomic_DNA"/>
</dbReference>
<accession>A0ABP7ECZ1</accession>
<dbReference type="Proteomes" id="UP001499884">
    <property type="component" value="Unassembled WGS sequence"/>
</dbReference>
<dbReference type="SMART" id="SM00895">
    <property type="entry name" value="FCD"/>
    <property type="match status" value="1"/>
</dbReference>
<dbReference type="InterPro" id="IPR036390">
    <property type="entry name" value="WH_DNA-bd_sf"/>
</dbReference>
<proteinExistence type="predicted"/>
<dbReference type="SUPFAM" id="SSF48008">
    <property type="entry name" value="GntR ligand-binding domain-like"/>
    <property type="match status" value="1"/>
</dbReference>
<dbReference type="InterPro" id="IPR000524">
    <property type="entry name" value="Tscrpt_reg_HTH_GntR"/>
</dbReference>
<dbReference type="SUPFAM" id="SSF46785">
    <property type="entry name" value="Winged helix' DNA-binding domain"/>
    <property type="match status" value="1"/>
</dbReference>
<evidence type="ECO:0000313" key="7">
    <source>
        <dbReference type="Proteomes" id="UP001499884"/>
    </source>
</evidence>
<evidence type="ECO:0000256" key="1">
    <source>
        <dbReference type="ARBA" id="ARBA00023015"/>
    </source>
</evidence>
<dbReference type="Gene3D" id="1.10.10.10">
    <property type="entry name" value="Winged helix-like DNA-binding domain superfamily/Winged helix DNA-binding domain"/>
    <property type="match status" value="1"/>
</dbReference>
<keyword evidence="3" id="KW-0804">Transcription</keyword>
<evidence type="ECO:0000256" key="3">
    <source>
        <dbReference type="ARBA" id="ARBA00023163"/>
    </source>
</evidence>
<feature type="domain" description="HTH gntR-type" evidence="5">
    <location>
        <begin position="25"/>
        <end position="92"/>
    </location>
</feature>
<dbReference type="SMART" id="SM00345">
    <property type="entry name" value="HTH_GNTR"/>
    <property type="match status" value="1"/>
</dbReference>
<dbReference type="PROSITE" id="PS50949">
    <property type="entry name" value="HTH_GNTR"/>
    <property type="match status" value="1"/>
</dbReference>
<keyword evidence="7" id="KW-1185">Reference proteome</keyword>
<keyword evidence="2" id="KW-0238">DNA-binding</keyword>
<organism evidence="6 7">
    <name type="scientific">Streptomyces tremellae</name>
    <dbReference type="NCBI Taxonomy" id="1124239"/>
    <lineage>
        <taxon>Bacteria</taxon>
        <taxon>Bacillati</taxon>
        <taxon>Actinomycetota</taxon>
        <taxon>Actinomycetes</taxon>
        <taxon>Kitasatosporales</taxon>
        <taxon>Streptomycetaceae</taxon>
        <taxon>Streptomyces</taxon>
    </lineage>
</organism>